<dbReference type="GO" id="GO:0003677">
    <property type="term" value="F:DNA binding"/>
    <property type="evidence" value="ECO:0007669"/>
    <property type="project" value="UniProtKB-UniRule"/>
</dbReference>
<dbReference type="InterPro" id="IPR037914">
    <property type="entry name" value="SpoVT-AbrB_sf"/>
</dbReference>
<evidence type="ECO:0000256" key="1">
    <source>
        <dbReference type="PROSITE-ProRule" id="PRU01076"/>
    </source>
</evidence>
<evidence type="ECO:0000313" key="4">
    <source>
        <dbReference type="Proteomes" id="UP000006023"/>
    </source>
</evidence>
<organism evidence="3 4">
    <name type="scientific">Gordonia amarae NBRC 15530</name>
    <dbReference type="NCBI Taxonomy" id="1075090"/>
    <lineage>
        <taxon>Bacteria</taxon>
        <taxon>Bacillati</taxon>
        <taxon>Actinomycetota</taxon>
        <taxon>Actinomycetes</taxon>
        <taxon>Mycobacteriales</taxon>
        <taxon>Gordoniaceae</taxon>
        <taxon>Gordonia</taxon>
    </lineage>
</organism>
<dbReference type="RefSeq" id="WP_005193412.1">
    <property type="nucleotide sequence ID" value="NZ_BAED01000076.1"/>
</dbReference>
<name>G7GWH0_9ACTN</name>
<dbReference type="STRING" id="1075090.GOAMR_76_00150"/>
<proteinExistence type="predicted"/>
<dbReference type="AlphaFoldDB" id="G7GWH0"/>
<reference evidence="3 4" key="1">
    <citation type="submission" date="2011-11" db="EMBL/GenBank/DDBJ databases">
        <title>Whole genome shotgun sequence of Gordonia amarae NBRC 15530.</title>
        <authorList>
            <person name="Takarada H."/>
            <person name="Hosoyama A."/>
            <person name="Tsuchikane K."/>
            <person name="Katsumata H."/>
            <person name="Yamazaki S."/>
            <person name="Fujita N."/>
        </authorList>
    </citation>
    <scope>NUCLEOTIDE SEQUENCE [LARGE SCALE GENOMIC DNA]</scope>
    <source>
        <strain evidence="3 4">NBRC 15530</strain>
    </source>
</reference>
<dbReference type="Pfam" id="PF04014">
    <property type="entry name" value="MazE_antitoxin"/>
    <property type="match status" value="1"/>
</dbReference>
<keyword evidence="4" id="KW-1185">Reference proteome</keyword>
<dbReference type="NCBIfam" id="TIGR01439">
    <property type="entry name" value="lp_hng_hel_AbrB"/>
    <property type="match status" value="1"/>
</dbReference>
<gene>
    <name evidence="3" type="ORF">GOAMR_76_00150</name>
</gene>
<accession>G7GWH0</accession>
<evidence type="ECO:0000313" key="3">
    <source>
        <dbReference type="EMBL" id="GAB07945.1"/>
    </source>
</evidence>
<dbReference type="SUPFAM" id="SSF89447">
    <property type="entry name" value="AbrB/MazE/MraZ-like"/>
    <property type="match status" value="1"/>
</dbReference>
<comment type="caution">
    <text evidence="3">The sequence shown here is derived from an EMBL/GenBank/DDBJ whole genome shotgun (WGS) entry which is preliminary data.</text>
</comment>
<dbReference type="Proteomes" id="UP000006023">
    <property type="component" value="Unassembled WGS sequence"/>
</dbReference>
<evidence type="ECO:0000259" key="2">
    <source>
        <dbReference type="PROSITE" id="PS51740"/>
    </source>
</evidence>
<dbReference type="Gene3D" id="2.10.260.10">
    <property type="match status" value="1"/>
</dbReference>
<protein>
    <recommendedName>
        <fullName evidence="2">SpoVT-AbrB domain-containing protein</fullName>
    </recommendedName>
</protein>
<feature type="domain" description="SpoVT-AbrB" evidence="2">
    <location>
        <begin position="3"/>
        <end position="48"/>
    </location>
</feature>
<dbReference type="SMART" id="SM00966">
    <property type="entry name" value="SpoVT_AbrB"/>
    <property type="match status" value="1"/>
</dbReference>
<dbReference type="EMBL" id="BAED01000076">
    <property type="protein sequence ID" value="GAB07945.1"/>
    <property type="molecule type" value="Genomic_DNA"/>
</dbReference>
<dbReference type="InterPro" id="IPR007159">
    <property type="entry name" value="SpoVT-AbrB_dom"/>
</dbReference>
<dbReference type="eggNOG" id="COG2002">
    <property type="taxonomic scope" value="Bacteria"/>
</dbReference>
<dbReference type="PROSITE" id="PS51740">
    <property type="entry name" value="SPOVT_ABRB"/>
    <property type="match status" value="1"/>
</dbReference>
<keyword evidence="1" id="KW-0238">DNA-binding</keyword>
<sequence>MTAMYATITSKGQITLPVEARRALGLREGQKVSVRVEGNSLVIDAPESVESLRARIREEATRRGTWGIVPAAGDGWTARAEDFRAGD</sequence>